<dbReference type="RefSeq" id="WP_011585036.1">
    <property type="nucleotide sequence ID" value="NC_008255.1"/>
</dbReference>
<gene>
    <name evidence="3" type="ordered locus">CHU_1650</name>
</gene>
<keyword evidence="1" id="KW-0732">Signal</keyword>
<organism evidence="3 4">
    <name type="scientific">Cytophaga hutchinsonii (strain ATCC 33406 / DSM 1761 / CIP 103989 / NBRC 15051 / NCIMB 9469 / D465)</name>
    <dbReference type="NCBI Taxonomy" id="269798"/>
    <lineage>
        <taxon>Bacteria</taxon>
        <taxon>Pseudomonadati</taxon>
        <taxon>Bacteroidota</taxon>
        <taxon>Cytophagia</taxon>
        <taxon>Cytophagales</taxon>
        <taxon>Cytophagaceae</taxon>
        <taxon>Cytophaga</taxon>
    </lineage>
</organism>
<dbReference type="Pfam" id="PF14371">
    <property type="entry name" value="DUF4412"/>
    <property type="match status" value="1"/>
</dbReference>
<proteinExistence type="predicted"/>
<feature type="signal peptide" evidence="1">
    <location>
        <begin position="1"/>
        <end position="19"/>
    </location>
</feature>
<protein>
    <recommendedName>
        <fullName evidence="2">DUF4412 domain-containing protein</fullName>
    </recommendedName>
</protein>
<feature type="domain" description="DUF4412" evidence="2">
    <location>
        <begin position="126"/>
        <end position="270"/>
    </location>
</feature>
<evidence type="ECO:0000259" key="2">
    <source>
        <dbReference type="Pfam" id="PF14371"/>
    </source>
</evidence>
<dbReference type="KEGG" id="chu:CHU_1650"/>
<evidence type="ECO:0000313" key="4">
    <source>
        <dbReference type="Proteomes" id="UP000001822"/>
    </source>
</evidence>
<dbReference type="OrthoDB" id="676537at2"/>
<keyword evidence="4" id="KW-1185">Reference proteome</keyword>
<dbReference type="InterPro" id="IPR025524">
    <property type="entry name" value="DUF4412"/>
</dbReference>
<reference evidence="3 4" key="1">
    <citation type="journal article" date="2007" name="Appl. Environ. Microbiol.">
        <title>Genome sequence of the cellulolytic gliding bacterium Cytophaga hutchinsonii.</title>
        <authorList>
            <person name="Xie G."/>
            <person name="Bruce D.C."/>
            <person name="Challacombe J.F."/>
            <person name="Chertkov O."/>
            <person name="Detter J.C."/>
            <person name="Gilna P."/>
            <person name="Han C.S."/>
            <person name="Lucas S."/>
            <person name="Misra M."/>
            <person name="Myers G.L."/>
            <person name="Richardson P."/>
            <person name="Tapia R."/>
            <person name="Thayer N."/>
            <person name="Thompson L.S."/>
            <person name="Brettin T.S."/>
            <person name="Henrissat B."/>
            <person name="Wilson D.B."/>
            <person name="McBride M.J."/>
        </authorList>
    </citation>
    <scope>NUCLEOTIDE SEQUENCE [LARGE SCALE GENOMIC DNA]</scope>
    <source>
        <strain evidence="4">ATCC 33406 / DSM 1761 / CIP 103989 / NBRC 15051 / NCIMB 9469 / D465</strain>
    </source>
</reference>
<dbReference type="AlphaFoldDB" id="A0A6N4SRA2"/>
<sequence length="277" mass="30207">MRKIVSAFLLFSGISFLHAQTPFEGTIKWTLSINMPGTKNGSVELTAKQQAELKDGIAQLEKQLNDPNMKAAFESNPSLKATLETQLQAMKSMQGASGANSLMPKGCSIKTKNGNSLTTIDGGMANTAGDILYIKSVDKTYSIKHAEKTYSVIPASTKTATEQSAVTVTPTTETKKILSYTCTKYNVTLIHNNVTHIMQIWATKELKQYDSKSFHSGGLGQDQTAEALKKIDGVPLRIEASEKGGEIIMEVVQISPEKLSDYLFILPSGYKEVPYTK</sequence>
<dbReference type="EMBL" id="CP000383">
    <property type="protein sequence ID" value="ABG58919.1"/>
    <property type="molecule type" value="Genomic_DNA"/>
</dbReference>
<dbReference type="Proteomes" id="UP000001822">
    <property type="component" value="Chromosome"/>
</dbReference>
<evidence type="ECO:0000256" key="1">
    <source>
        <dbReference type="SAM" id="SignalP"/>
    </source>
</evidence>
<evidence type="ECO:0000313" key="3">
    <source>
        <dbReference type="EMBL" id="ABG58919.1"/>
    </source>
</evidence>
<accession>A0A6N4SRA2</accession>
<feature type="chain" id="PRO_5026720859" description="DUF4412 domain-containing protein" evidence="1">
    <location>
        <begin position="20"/>
        <end position="277"/>
    </location>
</feature>
<name>A0A6N4SRA2_CYTH3</name>